<evidence type="ECO:0000256" key="2">
    <source>
        <dbReference type="SAM" id="Phobius"/>
    </source>
</evidence>
<keyword evidence="5" id="KW-1185">Reference proteome</keyword>
<feature type="chain" id="PRO_5022664705" evidence="3">
    <location>
        <begin position="24"/>
        <end position="228"/>
    </location>
</feature>
<organism evidence="4 5">
    <name type="scientific">Thalassoglobus neptunius</name>
    <dbReference type="NCBI Taxonomy" id="1938619"/>
    <lineage>
        <taxon>Bacteria</taxon>
        <taxon>Pseudomonadati</taxon>
        <taxon>Planctomycetota</taxon>
        <taxon>Planctomycetia</taxon>
        <taxon>Planctomycetales</taxon>
        <taxon>Planctomycetaceae</taxon>
        <taxon>Thalassoglobus</taxon>
    </lineage>
</organism>
<name>A0A5C5WIF2_9PLAN</name>
<keyword evidence="2" id="KW-0812">Transmembrane</keyword>
<feature type="region of interest" description="Disordered" evidence="1">
    <location>
        <begin position="30"/>
        <end position="67"/>
    </location>
</feature>
<dbReference type="OrthoDB" id="212416at2"/>
<dbReference type="RefSeq" id="WP_146511253.1">
    <property type="nucleotide sequence ID" value="NZ_SIHI01000017.1"/>
</dbReference>
<feature type="transmembrane region" description="Helical" evidence="2">
    <location>
        <begin position="116"/>
        <end position="142"/>
    </location>
</feature>
<evidence type="ECO:0000256" key="3">
    <source>
        <dbReference type="SAM" id="SignalP"/>
    </source>
</evidence>
<feature type="transmembrane region" description="Helical" evidence="2">
    <location>
        <begin position="154"/>
        <end position="175"/>
    </location>
</feature>
<accession>A0A5C5WIF2</accession>
<keyword evidence="2" id="KW-0472">Membrane</keyword>
<gene>
    <name evidence="4" type="ORF">KOR42_38270</name>
</gene>
<evidence type="ECO:0000256" key="1">
    <source>
        <dbReference type="SAM" id="MobiDB-lite"/>
    </source>
</evidence>
<protein>
    <submittedName>
        <fullName evidence="4">Uncharacterized protein</fullName>
    </submittedName>
</protein>
<comment type="caution">
    <text evidence="4">The sequence shown here is derived from an EMBL/GenBank/DDBJ whole genome shotgun (WGS) entry which is preliminary data.</text>
</comment>
<feature type="transmembrane region" description="Helical" evidence="2">
    <location>
        <begin position="181"/>
        <end position="205"/>
    </location>
</feature>
<keyword evidence="2" id="KW-1133">Transmembrane helix</keyword>
<dbReference type="Proteomes" id="UP000317243">
    <property type="component" value="Unassembled WGS sequence"/>
</dbReference>
<keyword evidence="3" id="KW-0732">Signal</keyword>
<sequence length="228" mass="24076" precursor="true">MRVQMLFVAAMALCVLASSVVSAQDEVLPAGADTTQTTPETTPDEKSTPEPVPGDQPADQPAEPAKDEFVDKTLDRAKETVSELSEKIDEDERAQEFSAGVLKPIYTVAEALAFPAFHWLAFALMATGVVSFALQLVLGKLVVLANMGFSLKEILADALGLAISVIGLVLTTQAAAENSTFTASAAAVLSATITGIVLGFVFYLWGQSQEVEAARGRSALQQAESKKK</sequence>
<evidence type="ECO:0000313" key="4">
    <source>
        <dbReference type="EMBL" id="TWT49875.1"/>
    </source>
</evidence>
<dbReference type="AlphaFoldDB" id="A0A5C5WIF2"/>
<feature type="signal peptide" evidence="3">
    <location>
        <begin position="1"/>
        <end position="23"/>
    </location>
</feature>
<proteinExistence type="predicted"/>
<evidence type="ECO:0000313" key="5">
    <source>
        <dbReference type="Proteomes" id="UP000317243"/>
    </source>
</evidence>
<dbReference type="EMBL" id="SIHI01000017">
    <property type="protein sequence ID" value="TWT49875.1"/>
    <property type="molecule type" value="Genomic_DNA"/>
</dbReference>
<reference evidence="4 5" key="1">
    <citation type="submission" date="2019-02" db="EMBL/GenBank/DDBJ databases">
        <title>Deep-cultivation of Planctomycetes and their phenomic and genomic characterization uncovers novel biology.</title>
        <authorList>
            <person name="Wiegand S."/>
            <person name="Jogler M."/>
            <person name="Boedeker C."/>
            <person name="Pinto D."/>
            <person name="Vollmers J."/>
            <person name="Rivas-Marin E."/>
            <person name="Kohn T."/>
            <person name="Peeters S.H."/>
            <person name="Heuer A."/>
            <person name="Rast P."/>
            <person name="Oberbeckmann S."/>
            <person name="Bunk B."/>
            <person name="Jeske O."/>
            <person name="Meyerdierks A."/>
            <person name="Storesund J.E."/>
            <person name="Kallscheuer N."/>
            <person name="Luecker S."/>
            <person name="Lage O.M."/>
            <person name="Pohl T."/>
            <person name="Merkel B.J."/>
            <person name="Hornburger P."/>
            <person name="Mueller R.-W."/>
            <person name="Bruemmer F."/>
            <person name="Labrenz M."/>
            <person name="Spormann A.M."/>
            <person name="Op Den Camp H."/>
            <person name="Overmann J."/>
            <person name="Amann R."/>
            <person name="Jetten M.S.M."/>
            <person name="Mascher T."/>
            <person name="Medema M.H."/>
            <person name="Devos D.P."/>
            <person name="Kaster A.-K."/>
            <person name="Ovreas L."/>
            <person name="Rohde M."/>
            <person name="Galperin M.Y."/>
            <person name="Jogler C."/>
        </authorList>
    </citation>
    <scope>NUCLEOTIDE SEQUENCE [LARGE SCALE GENOMIC DNA]</scope>
    <source>
        <strain evidence="4 5">KOR42</strain>
    </source>
</reference>